<dbReference type="InterPro" id="IPR020846">
    <property type="entry name" value="MFS_dom"/>
</dbReference>
<dbReference type="SUPFAM" id="SSF103473">
    <property type="entry name" value="MFS general substrate transporter"/>
    <property type="match status" value="1"/>
</dbReference>
<feature type="domain" description="Major facilitator superfamily (MFS) profile" evidence="7">
    <location>
        <begin position="6"/>
        <end position="403"/>
    </location>
</feature>
<comment type="caution">
    <text evidence="8">The sequence shown here is derived from an EMBL/GenBank/DDBJ whole genome shotgun (WGS) entry which is preliminary data.</text>
</comment>
<dbReference type="PANTHER" id="PTHR43124">
    <property type="entry name" value="PURINE EFFLUX PUMP PBUE"/>
    <property type="match status" value="1"/>
</dbReference>
<dbReference type="EMBL" id="PQSP01000005">
    <property type="protein sequence ID" value="RUS66423.1"/>
    <property type="molecule type" value="Genomic_DNA"/>
</dbReference>
<evidence type="ECO:0000256" key="6">
    <source>
        <dbReference type="SAM" id="Phobius"/>
    </source>
</evidence>
<dbReference type="Pfam" id="PF07690">
    <property type="entry name" value="MFS_1"/>
    <property type="match status" value="1"/>
</dbReference>
<reference evidence="8 9" key="1">
    <citation type="submission" date="2018-01" db="EMBL/GenBank/DDBJ databases">
        <title>Saezia sanguinis gen. nov., sp. nov., in the order Burkholderiales isolated from human blood.</title>
        <authorList>
            <person name="Medina-Pascual M.J."/>
            <person name="Valdezate S."/>
            <person name="Monzon S."/>
            <person name="Cuesta I."/>
            <person name="Carrasco G."/>
            <person name="Villalon P."/>
            <person name="Saez-Nieto J.A."/>
        </authorList>
    </citation>
    <scope>NUCLEOTIDE SEQUENCE [LARGE SCALE GENOMIC DNA]</scope>
    <source>
        <strain evidence="8 9">CNM695-12</strain>
    </source>
</reference>
<dbReference type="GO" id="GO:0005886">
    <property type="term" value="C:plasma membrane"/>
    <property type="evidence" value="ECO:0007669"/>
    <property type="project" value="UniProtKB-SubCell"/>
</dbReference>
<proteinExistence type="predicted"/>
<dbReference type="InterPro" id="IPR011701">
    <property type="entry name" value="MFS"/>
</dbReference>
<feature type="transmembrane region" description="Helical" evidence="6">
    <location>
        <begin position="96"/>
        <end position="118"/>
    </location>
</feature>
<feature type="transmembrane region" description="Helical" evidence="6">
    <location>
        <begin position="42"/>
        <end position="61"/>
    </location>
</feature>
<dbReference type="RefSeq" id="WP_126980321.1">
    <property type="nucleotide sequence ID" value="NZ_PQSP01000005.1"/>
</dbReference>
<evidence type="ECO:0000256" key="2">
    <source>
        <dbReference type="ARBA" id="ARBA00022475"/>
    </source>
</evidence>
<dbReference type="InterPro" id="IPR050189">
    <property type="entry name" value="MFS_Efflux_Transporters"/>
</dbReference>
<feature type="transmembrane region" description="Helical" evidence="6">
    <location>
        <begin position="378"/>
        <end position="396"/>
    </location>
</feature>
<dbReference type="PROSITE" id="PS50850">
    <property type="entry name" value="MFS"/>
    <property type="match status" value="1"/>
</dbReference>
<feature type="transmembrane region" description="Helical" evidence="6">
    <location>
        <begin position="130"/>
        <end position="155"/>
    </location>
</feature>
<feature type="transmembrane region" description="Helical" evidence="6">
    <location>
        <begin position="282"/>
        <end position="303"/>
    </location>
</feature>
<accession>A0A433SCF4</accession>
<keyword evidence="2" id="KW-1003">Cell membrane</keyword>
<gene>
    <name evidence="8" type="ORF">CUZ56_02149</name>
</gene>
<evidence type="ECO:0000259" key="7">
    <source>
        <dbReference type="PROSITE" id="PS50850"/>
    </source>
</evidence>
<keyword evidence="9" id="KW-1185">Reference proteome</keyword>
<name>A0A433SCF4_9BURK</name>
<comment type="subcellular location">
    <subcellularLocation>
        <location evidence="1">Cell membrane</location>
        <topology evidence="1">Multi-pass membrane protein</topology>
    </subcellularLocation>
</comment>
<protein>
    <recommendedName>
        <fullName evidence="7">Major facilitator superfamily (MFS) profile domain-containing protein</fullName>
    </recommendedName>
</protein>
<dbReference type="AlphaFoldDB" id="A0A433SCF4"/>
<feature type="transmembrane region" description="Helical" evidence="6">
    <location>
        <begin position="217"/>
        <end position="240"/>
    </location>
</feature>
<keyword evidence="3 6" id="KW-0812">Transmembrane</keyword>
<dbReference type="GO" id="GO:0022857">
    <property type="term" value="F:transmembrane transporter activity"/>
    <property type="evidence" value="ECO:0007669"/>
    <property type="project" value="InterPro"/>
</dbReference>
<keyword evidence="5 6" id="KW-0472">Membrane</keyword>
<feature type="transmembrane region" description="Helical" evidence="6">
    <location>
        <begin position="161"/>
        <end position="180"/>
    </location>
</feature>
<feature type="transmembrane region" description="Helical" evidence="6">
    <location>
        <begin position="309"/>
        <end position="335"/>
    </location>
</feature>
<evidence type="ECO:0000256" key="3">
    <source>
        <dbReference type="ARBA" id="ARBA00022692"/>
    </source>
</evidence>
<evidence type="ECO:0000313" key="8">
    <source>
        <dbReference type="EMBL" id="RUS66423.1"/>
    </source>
</evidence>
<keyword evidence="4 6" id="KW-1133">Transmembrane helix</keyword>
<dbReference type="InterPro" id="IPR036259">
    <property type="entry name" value="MFS_trans_sf"/>
</dbReference>
<dbReference type="Gene3D" id="1.20.1250.20">
    <property type="entry name" value="MFS general substrate transporter like domains"/>
    <property type="match status" value="1"/>
</dbReference>
<dbReference type="Proteomes" id="UP000286947">
    <property type="component" value="Unassembled WGS sequence"/>
</dbReference>
<evidence type="ECO:0000256" key="5">
    <source>
        <dbReference type="ARBA" id="ARBA00023136"/>
    </source>
</evidence>
<evidence type="ECO:0000256" key="4">
    <source>
        <dbReference type="ARBA" id="ARBA00022989"/>
    </source>
</evidence>
<evidence type="ECO:0000256" key="1">
    <source>
        <dbReference type="ARBA" id="ARBA00004651"/>
    </source>
</evidence>
<evidence type="ECO:0000313" key="9">
    <source>
        <dbReference type="Proteomes" id="UP000286947"/>
    </source>
</evidence>
<sequence length="406" mass="42996">MKPITCAYVVLLAGVCSALHIAKIGPALPVLRLEFGLTDMQAGLLLSIVQLAGMLLGLLIGSMVEGWGLKRSMVAGLGLLALTSLSGTFADSATTLLLLRGLEGAGFLLVVMPAPAMLRQLTTPGELSRMLGLWGAYMPFGTAISLLAGAIVINWLNWRPWWFLLGLLTLLMAGGAYRFLPAPAAKTSTPNTTPHIRTLFNGLQTRLALTLKSPGPWLIAIAFGMYSGQWLAVVGFLPSIYAQAGIPAGLVGVMTATVAAANIIGNVWAGHLLARGRSAPKLLAIGFITMGICSVFAFATLNLHFSGLAWLRFVAVIVFSALGGLIPGTLFSLAIELAPDRNTISTTVGWMQQISSSGQFLLPPMVGALADANHGSWQWTWVIMCACCLAGLWVAWRCARLVRSIK</sequence>
<dbReference type="OrthoDB" id="6368326at2"/>
<dbReference type="PANTHER" id="PTHR43124:SF3">
    <property type="entry name" value="CHLORAMPHENICOL EFFLUX PUMP RV0191"/>
    <property type="match status" value="1"/>
</dbReference>
<organism evidence="8 9">
    <name type="scientific">Saezia sanguinis</name>
    <dbReference type="NCBI Taxonomy" id="1965230"/>
    <lineage>
        <taxon>Bacteria</taxon>
        <taxon>Pseudomonadati</taxon>
        <taxon>Pseudomonadota</taxon>
        <taxon>Betaproteobacteria</taxon>
        <taxon>Burkholderiales</taxon>
        <taxon>Saeziaceae</taxon>
        <taxon>Saezia</taxon>
    </lineage>
</organism>
<feature type="transmembrane region" description="Helical" evidence="6">
    <location>
        <begin position="246"/>
        <end position="270"/>
    </location>
</feature>